<evidence type="ECO:0000313" key="1">
    <source>
        <dbReference type="EMBL" id="AWY99142.1"/>
    </source>
</evidence>
<name>A0A2Z4UDN0_9FIRM</name>
<dbReference type="RefSeq" id="WP_111920587.1">
    <property type="nucleotide sequence ID" value="NZ_CAUWHR010000011.1"/>
</dbReference>
<dbReference type="KEGG" id="blau:DQQ01_14590"/>
<dbReference type="Proteomes" id="UP000250003">
    <property type="component" value="Chromosome"/>
</dbReference>
<dbReference type="OrthoDB" id="1976162at2"/>
<dbReference type="EMBL" id="CP030280">
    <property type="protein sequence ID" value="AWY99142.1"/>
    <property type="molecule type" value="Genomic_DNA"/>
</dbReference>
<gene>
    <name evidence="1" type="ORF">DQQ01_14590</name>
</gene>
<evidence type="ECO:0000313" key="2">
    <source>
        <dbReference type="Proteomes" id="UP000250003"/>
    </source>
</evidence>
<dbReference type="Pfam" id="PF12994">
    <property type="entry name" value="DUF3878"/>
    <property type="match status" value="1"/>
</dbReference>
<protein>
    <submittedName>
        <fullName evidence="1">Uncharacterized protein</fullName>
    </submittedName>
</protein>
<proteinExistence type="predicted"/>
<reference evidence="2" key="1">
    <citation type="submission" date="2018-06" db="EMBL/GenBank/DDBJ databases">
        <title>Description of Blautia argi sp. nov., a new anaerobic isolated from dog feces.</title>
        <authorList>
            <person name="Chang Y.-H."/>
            <person name="Paek J."/>
            <person name="Shin Y."/>
        </authorList>
    </citation>
    <scope>NUCLEOTIDE SEQUENCE [LARGE SCALE GENOMIC DNA]</scope>
    <source>
        <strain evidence="2">KCTC 15426</strain>
    </source>
</reference>
<organism evidence="1 2">
    <name type="scientific">Blautia argi</name>
    <dbReference type="NCBI Taxonomy" id="1912897"/>
    <lineage>
        <taxon>Bacteria</taxon>
        <taxon>Bacillati</taxon>
        <taxon>Bacillota</taxon>
        <taxon>Clostridia</taxon>
        <taxon>Lachnospirales</taxon>
        <taxon>Lachnospiraceae</taxon>
        <taxon>Blautia</taxon>
    </lineage>
</organism>
<keyword evidence="2" id="KW-1185">Reference proteome</keyword>
<sequence>MTQDYYEELRQFLPGLSADMPETILKLAELFRAEAFELHMRKEAGETKYYIPYMMNDALECFLILESCRMTGICLPDFKGAVQAHLARENGEYLLVVRQGEDNVFTLWFSSVQEKTTCYQYHCIGHFWVKGQEQWRRLVYIAGTLYDKYSYMGDTVCTQEEKELLPLMEFAPFRAFSPIKESLEEMYTDTLEGVACMKRFALEAGDIRLKNLLGFYEKHPFPWVEKWIQRHMESRAGISLYETLYRKIEAASKVYTVRDYGKEGNEKAEKERQKVTKKLEEKGFTGTYPFFRKGHMQILAMEEHPFTVLEAEDFSFRIQFMVSVSKKDSERYNGGFFKGRKNRGWIEENLEFLE</sequence>
<dbReference type="AlphaFoldDB" id="A0A2Z4UDN0"/>
<dbReference type="InterPro" id="IPR024538">
    <property type="entry name" value="DUF3878"/>
</dbReference>
<accession>A0A2Z4UDN0</accession>